<evidence type="ECO:0000256" key="1">
    <source>
        <dbReference type="SAM" id="Phobius"/>
    </source>
</evidence>
<accession>A7IWH4</accession>
<reference evidence="2 3" key="1">
    <citation type="journal article" date="2007" name="Virology">
        <title>Sequence and annotation of the 369-kb NY-2A and the 345-kb AR158 viruses that infect Chlorella NC64A.</title>
        <authorList>
            <person name="Fitzgerald L.A."/>
            <person name="Graves M.V."/>
            <person name="Li X."/>
            <person name="Feldblyum T."/>
            <person name="Nierman W.C."/>
            <person name="Van Etten J.L."/>
        </authorList>
    </citation>
    <scope>NUCLEOTIDE SEQUENCE [LARGE SCALE GENOMIC DNA]</scope>
    <source>
        <strain evidence="2 3">NY-2A</strain>
    </source>
</reference>
<organism evidence="2 3">
    <name type="scientific">Paramecium bursaria Chlorella virus NY2A</name>
    <name type="common">PBCV-NY2A</name>
    <dbReference type="NCBI Taxonomy" id="46021"/>
    <lineage>
        <taxon>Viruses</taxon>
        <taxon>Varidnaviria</taxon>
        <taxon>Bamfordvirae</taxon>
        <taxon>Nucleocytoviricota</taxon>
        <taxon>Megaviricetes</taxon>
        <taxon>Algavirales</taxon>
        <taxon>Phycodnaviridae</taxon>
        <taxon>Chlorovirus</taxon>
        <taxon>Chlorovirus americanus</taxon>
    </lineage>
</organism>
<keyword evidence="3" id="KW-1185">Reference proteome</keyword>
<protein>
    <submittedName>
        <fullName evidence="2">Uncharacterized protein b299R</fullName>
    </submittedName>
</protein>
<organismHost>
    <name type="scientific">Chlorella</name>
    <dbReference type="NCBI Taxonomy" id="3071"/>
</organismHost>
<name>A7IWH4_PBCVN</name>
<dbReference type="RefSeq" id="YP_001497495.1">
    <property type="nucleotide sequence ID" value="NC_009898.1"/>
</dbReference>
<evidence type="ECO:0000313" key="3">
    <source>
        <dbReference type="Proteomes" id="UP000202419"/>
    </source>
</evidence>
<sequence length="81" mass="9105">MFFDVYPAFSAISDLTYVTELLLKDSKQNSFFFLPIFIVHSLLLFIHIAFSFIQSAGIRAHGISLVTDFIALSPDRAAHPL</sequence>
<dbReference type="Proteomes" id="UP000202419">
    <property type="component" value="Segment"/>
</dbReference>
<dbReference type="KEGG" id="vg:5658702"/>
<keyword evidence="1" id="KW-0812">Transmembrane</keyword>
<dbReference type="EMBL" id="DQ491002">
    <property type="protein sequence ID" value="ABT14698.1"/>
    <property type="molecule type" value="Genomic_DNA"/>
</dbReference>
<keyword evidence="1" id="KW-0472">Membrane</keyword>
<evidence type="ECO:0000313" key="2">
    <source>
        <dbReference type="EMBL" id="ABT14698.1"/>
    </source>
</evidence>
<keyword evidence="1" id="KW-1133">Transmembrane helix</keyword>
<gene>
    <name evidence="2" type="primary">b299R</name>
    <name evidence="2" type="ORF">NY2A_b299R</name>
</gene>
<dbReference type="GeneID" id="5658702"/>
<proteinExistence type="predicted"/>
<feature type="transmembrane region" description="Helical" evidence="1">
    <location>
        <begin position="31"/>
        <end position="53"/>
    </location>
</feature>